<dbReference type="PANTHER" id="PTHR31542:SF1">
    <property type="entry name" value="LARGE RIBOSOMAL SUBUNIT PROTEIN ML50"/>
    <property type="match status" value="1"/>
</dbReference>
<evidence type="ECO:0000256" key="5">
    <source>
        <dbReference type="ARBA" id="ARBA00023274"/>
    </source>
</evidence>
<dbReference type="GO" id="GO:0005762">
    <property type="term" value="C:mitochondrial large ribosomal subunit"/>
    <property type="evidence" value="ECO:0007669"/>
    <property type="project" value="TreeGrafter"/>
</dbReference>
<proteinExistence type="inferred from homology"/>
<evidence type="ECO:0000313" key="9">
    <source>
        <dbReference type="WBParaSite" id="SMUV_0000848901-mRNA-1"/>
    </source>
</evidence>
<accession>A0A0N5AUF4</accession>
<comment type="similarity">
    <text evidence="2">Belongs to the mitochondrion-specific ribosomal protein mL50 family.</text>
</comment>
<keyword evidence="5" id="KW-0687">Ribonucleoprotein</keyword>
<organism evidence="8 9">
    <name type="scientific">Syphacia muris</name>
    <dbReference type="NCBI Taxonomy" id="451379"/>
    <lineage>
        <taxon>Eukaryota</taxon>
        <taxon>Metazoa</taxon>
        <taxon>Ecdysozoa</taxon>
        <taxon>Nematoda</taxon>
        <taxon>Chromadorea</taxon>
        <taxon>Rhabditida</taxon>
        <taxon>Spirurina</taxon>
        <taxon>Oxyuridomorpha</taxon>
        <taxon>Oxyuroidea</taxon>
        <taxon>Oxyuridae</taxon>
        <taxon>Syphacia</taxon>
    </lineage>
</organism>
<dbReference type="InterPro" id="IPR018305">
    <property type="entry name" value="Ribosomal_m50"/>
</dbReference>
<evidence type="ECO:0000256" key="1">
    <source>
        <dbReference type="ARBA" id="ARBA00004173"/>
    </source>
</evidence>
<reference evidence="9" key="1">
    <citation type="submission" date="2017-02" db="UniProtKB">
        <authorList>
            <consortium name="WormBaseParasite"/>
        </authorList>
    </citation>
    <scope>IDENTIFICATION</scope>
</reference>
<keyword evidence="4" id="KW-0496">Mitochondrion</keyword>
<dbReference type="STRING" id="451379.A0A0N5AUF4"/>
<dbReference type="AlphaFoldDB" id="A0A0N5AUF4"/>
<dbReference type="PANTHER" id="PTHR31542">
    <property type="entry name" value="39A RIBOSOMAL PROTEIN L50, MITOCHONDRIAL"/>
    <property type="match status" value="1"/>
</dbReference>
<dbReference type="Proteomes" id="UP000046393">
    <property type="component" value="Unplaced"/>
</dbReference>
<sequence>MLSFLKSKRGVEELKGGKALSEEDQDRLKSMVSKIRIDEAQNSATHTGTLSVEEATKLVEECDMDIIRARGKLKYRFNYKPPTNLKETVKAILHNINPELTVTSDKIMDISLAKNIKLKFMLLDMLGKSLNHVIRNSDLHKMRTVGDVVDFYSRPVSNLTKYTQMARGISGSFPENLCINEHPFRFHPEDKDAYHGGVTAFPGTGGEVYGLRNKRLFRQFQPKKDWFDYEDQSFNYTRMDKDMPWDPVIVERMDHYPNKRYNLKTKKFRNVNPGKNEIFTNICLNSCMRRKYCDPEMPGTL</sequence>
<keyword evidence="3" id="KW-0689">Ribosomal protein</keyword>
<protein>
    <recommendedName>
        <fullName evidence="6">Large ribosomal subunit protein mL50</fullName>
    </recommendedName>
    <alternativeName>
        <fullName evidence="7">39S ribosomal protein L50, mitochondrial</fullName>
    </alternativeName>
</protein>
<evidence type="ECO:0000256" key="2">
    <source>
        <dbReference type="ARBA" id="ARBA00008860"/>
    </source>
</evidence>
<dbReference type="Pfam" id="PF10501">
    <property type="entry name" value="Ribosomal_L50"/>
    <property type="match status" value="1"/>
</dbReference>
<name>A0A0N5AUF4_9BILA</name>
<evidence type="ECO:0000256" key="7">
    <source>
        <dbReference type="ARBA" id="ARBA00035398"/>
    </source>
</evidence>
<evidence type="ECO:0000313" key="8">
    <source>
        <dbReference type="Proteomes" id="UP000046393"/>
    </source>
</evidence>
<evidence type="ECO:0000256" key="3">
    <source>
        <dbReference type="ARBA" id="ARBA00022980"/>
    </source>
</evidence>
<evidence type="ECO:0000256" key="6">
    <source>
        <dbReference type="ARBA" id="ARBA00035183"/>
    </source>
</evidence>
<keyword evidence="8" id="KW-1185">Reference proteome</keyword>
<dbReference type="WBParaSite" id="SMUV_0000848901-mRNA-1">
    <property type="protein sequence ID" value="SMUV_0000848901-mRNA-1"/>
    <property type="gene ID" value="SMUV_0000848901"/>
</dbReference>
<evidence type="ECO:0000256" key="4">
    <source>
        <dbReference type="ARBA" id="ARBA00023128"/>
    </source>
</evidence>
<comment type="subcellular location">
    <subcellularLocation>
        <location evidence="1">Mitochondrion</location>
    </subcellularLocation>
</comment>